<dbReference type="Pfam" id="PF11645">
    <property type="entry name" value="PDDEXK_5"/>
    <property type="match status" value="1"/>
</dbReference>
<dbReference type="EMBL" id="CP104395">
    <property type="protein sequence ID" value="WEL19977.1"/>
    <property type="molecule type" value="Genomic_DNA"/>
</dbReference>
<evidence type="ECO:0000313" key="2">
    <source>
        <dbReference type="EMBL" id="WEL19977.1"/>
    </source>
</evidence>
<feature type="domain" description="PD(D/E)XK endonuclease" evidence="1">
    <location>
        <begin position="1"/>
        <end position="131"/>
    </location>
</feature>
<keyword evidence="3" id="KW-1185">Reference proteome</keyword>
<dbReference type="Gene3D" id="3.40.1350.10">
    <property type="match status" value="1"/>
</dbReference>
<reference evidence="2 3" key="1">
    <citation type="submission" date="2022-09" db="EMBL/GenBank/DDBJ databases">
        <title>Xylan utilization by haloarchaea-nanohaloarchaea associations.</title>
        <authorList>
            <person name="Yakimov M."/>
        </authorList>
    </citation>
    <scope>NUCLEOTIDE SEQUENCE [LARGE SCALE GENOMIC DNA]</scope>
    <source>
        <strain evidence="2 3">SVXNc</strain>
    </source>
</reference>
<dbReference type="InterPro" id="IPR011856">
    <property type="entry name" value="tRNA_endonuc-like_dom_sf"/>
</dbReference>
<evidence type="ECO:0000259" key="1">
    <source>
        <dbReference type="Pfam" id="PF11645"/>
    </source>
</evidence>
<proteinExistence type="predicted"/>
<dbReference type="RefSeq" id="WP_347721806.1">
    <property type="nucleotide sequence ID" value="NZ_CP104395.1"/>
</dbReference>
<dbReference type="InterPro" id="IPR021671">
    <property type="entry name" value="PD(D/E)XK_Endonuc"/>
</dbReference>
<protein>
    <recommendedName>
        <fullName evidence="1">PD(D/E)XK endonuclease domain-containing protein</fullName>
    </recommendedName>
</protein>
<name>A0ABY8CFL0_9ARCH</name>
<dbReference type="GeneID" id="90590422"/>
<accession>A0ABY8CFL0</accession>
<organism evidence="2 3">
    <name type="scientific">Candidatus Nanohalococcus occultus</name>
    <dbReference type="NCBI Taxonomy" id="2978047"/>
    <lineage>
        <taxon>Archaea</taxon>
        <taxon>Candidatus Nanohalarchaeota</taxon>
        <taxon>Candidatus Nanohalarchaeota incertae sedis</taxon>
        <taxon>Candidatus Nanohalococcus</taxon>
    </lineage>
</organism>
<evidence type="ECO:0000313" key="3">
    <source>
        <dbReference type="Proteomes" id="UP001218034"/>
    </source>
</evidence>
<gene>
    <name evidence="2" type="ORF">SVXNc_0984</name>
</gene>
<sequence>MHTKDIGDLAEIAVAKKVMSLGKSVSFPFGDNERYDLLVDDGDIQKAQVRKAAYKQDCLVFRCYSNHRENGEIVRESFSSEQIDVFYVWCQEMDEVFKIPVEQAPNSTMSLRIEAADNGQKKGVNWAEDYRI</sequence>
<dbReference type="Proteomes" id="UP001218034">
    <property type="component" value="Chromosome"/>
</dbReference>